<keyword evidence="8" id="KW-1185">Reference proteome</keyword>
<dbReference type="InterPro" id="IPR006224">
    <property type="entry name" value="PsdUridine_synth_RluA-like_CS"/>
</dbReference>
<evidence type="ECO:0000259" key="6">
    <source>
        <dbReference type="Pfam" id="PF00849"/>
    </source>
</evidence>
<evidence type="ECO:0000256" key="3">
    <source>
        <dbReference type="ARBA" id="ARBA00010876"/>
    </source>
</evidence>
<comment type="caution">
    <text evidence="7">The sequence shown here is derived from an EMBL/GenBank/DDBJ whole genome shotgun (WGS) entry which is preliminary data.</text>
</comment>
<comment type="similarity">
    <text evidence="3">Belongs to the pseudouridine synthase RluA family.</text>
</comment>
<evidence type="ECO:0000256" key="2">
    <source>
        <dbReference type="ARBA" id="ARBA00004173"/>
    </source>
</evidence>
<proteinExistence type="inferred from homology"/>
<accession>A0ABD3I116</accession>
<dbReference type="CDD" id="cd02869">
    <property type="entry name" value="PseudoU_synth_RluA_like"/>
    <property type="match status" value="1"/>
</dbReference>
<evidence type="ECO:0000313" key="7">
    <source>
        <dbReference type="EMBL" id="KAL3696759.1"/>
    </source>
</evidence>
<dbReference type="SUPFAM" id="SSF55120">
    <property type="entry name" value="Pseudouridine synthase"/>
    <property type="match status" value="1"/>
</dbReference>
<keyword evidence="4" id="KW-0496">Mitochondrion</keyword>
<comment type="catalytic activity">
    <reaction evidence="1">
        <text>a uridine in RNA = a pseudouridine in RNA</text>
        <dbReference type="Rhea" id="RHEA:48348"/>
        <dbReference type="Rhea" id="RHEA-COMP:12068"/>
        <dbReference type="Rhea" id="RHEA-COMP:12069"/>
        <dbReference type="ChEBI" id="CHEBI:65314"/>
        <dbReference type="ChEBI" id="CHEBI:65315"/>
    </reaction>
</comment>
<protein>
    <recommendedName>
        <fullName evidence="6">Pseudouridine synthase RsuA/RluA-like domain-containing protein</fullName>
    </recommendedName>
</protein>
<dbReference type="Proteomes" id="UP001633002">
    <property type="component" value="Unassembled WGS sequence"/>
</dbReference>
<reference evidence="7 8" key="1">
    <citation type="submission" date="2024-09" db="EMBL/GenBank/DDBJ databases">
        <title>Chromosome-scale assembly of Riccia sorocarpa.</title>
        <authorList>
            <person name="Paukszto L."/>
        </authorList>
    </citation>
    <scope>NUCLEOTIDE SEQUENCE [LARGE SCALE GENOMIC DNA]</scope>
    <source>
        <strain evidence="7">LP-2024</strain>
        <tissue evidence="7">Aerial parts of the thallus</tissue>
    </source>
</reference>
<dbReference type="GO" id="GO:0009982">
    <property type="term" value="F:pseudouridine synthase activity"/>
    <property type="evidence" value="ECO:0007669"/>
    <property type="project" value="UniProtKB-ARBA"/>
</dbReference>
<sequence>MASRCGISASRVSAVTANCASVQFLDRLKQLLTGSSATRHLSSSVVPLAERQSTTEITREENWFELPPVPKAMPVPVRTSREQNYHNGLQAKSQSSTVEETAEYQVDFQMQQLTALRWVAKSCPSVPNSLVQKLFRLRQIRQRAPASLDYSESPESDSDVSGKTILEEGTLLYIPRSVFQLENADNINHQKQNSKYQPSPAEMSWLQSHVLHKDSQILVINKPPGLPVQGGSNVKKSLDSLMGASLRYDYSEGPRLVHRLDKDTSGCMVLARTKQSAVFLHALFRNKTSAASAPSAEDDIVTASRSYLALVIGTPSKAQGRISRPLIKMVVDNSRGEQIMVADDETSEGAQVAVTDFKVVGPSNYGCTWLELRPLTGRKHQLRVHCAEVLGTPIVGDYRYGWKSHRTWKEHLLLQNPETWALAESFIEEGLNNLEALVNLKKVHGSVLSKDLMLHLHCQELTLPDAAKLLDISSSKIDRRALARVLRFVSPIPPHMAVSKKLLQVV</sequence>
<dbReference type="PANTHER" id="PTHR21600:SF81">
    <property type="entry name" value="21S RRNA PSEUDOURIDINE(2819) SYNTHASE"/>
    <property type="match status" value="1"/>
</dbReference>
<dbReference type="Gene3D" id="3.30.2350.10">
    <property type="entry name" value="Pseudouridine synthase"/>
    <property type="match status" value="1"/>
</dbReference>
<dbReference type="InterPro" id="IPR006145">
    <property type="entry name" value="PsdUridine_synth_RsuA/RluA"/>
</dbReference>
<dbReference type="GO" id="GO:0005739">
    <property type="term" value="C:mitochondrion"/>
    <property type="evidence" value="ECO:0007669"/>
    <property type="project" value="UniProtKB-SubCell"/>
</dbReference>
<evidence type="ECO:0000313" key="8">
    <source>
        <dbReference type="Proteomes" id="UP001633002"/>
    </source>
</evidence>
<evidence type="ECO:0000256" key="1">
    <source>
        <dbReference type="ARBA" id="ARBA00000073"/>
    </source>
</evidence>
<dbReference type="AlphaFoldDB" id="A0ABD3I116"/>
<dbReference type="InterPro" id="IPR020103">
    <property type="entry name" value="PsdUridine_synth_cat_dom_sf"/>
</dbReference>
<feature type="domain" description="Pseudouridine synthase RsuA/RluA-like" evidence="6">
    <location>
        <begin position="217"/>
        <end position="387"/>
    </location>
</feature>
<dbReference type="InterPro" id="IPR050188">
    <property type="entry name" value="RluA_PseudoU_synthase"/>
</dbReference>
<comment type="subcellular location">
    <subcellularLocation>
        <location evidence="2">Mitochondrion</location>
    </subcellularLocation>
</comment>
<gene>
    <name evidence="7" type="ORF">R1sor_010835</name>
</gene>
<dbReference type="PROSITE" id="PS01129">
    <property type="entry name" value="PSI_RLU"/>
    <property type="match status" value="1"/>
</dbReference>
<dbReference type="PANTHER" id="PTHR21600">
    <property type="entry name" value="MITOCHONDRIAL RNA PSEUDOURIDINE SYNTHASE"/>
    <property type="match status" value="1"/>
</dbReference>
<dbReference type="EMBL" id="JBJQOH010000002">
    <property type="protein sequence ID" value="KAL3696759.1"/>
    <property type="molecule type" value="Genomic_DNA"/>
</dbReference>
<keyword evidence="5" id="KW-0413">Isomerase</keyword>
<evidence type="ECO:0000256" key="4">
    <source>
        <dbReference type="ARBA" id="ARBA00023128"/>
    </source>
</evidence>
<organism evidence="7 8">
    <name type="scientific">Riccia sorocarpa</name>
    <dbReference type="NCBI Taxonomy" id="122646"/>
    <lineage>
        <taxon>Eukaryota</taxon>
        <taxon>Viridiplantae</taxon>
        <taxon>Streptophyta</taxon>
        <taxon>Embryophyta</taxon>
        <taxon>Marchantiophyta</taxon>
        <taxon>Marchantiopsida</taxon>
        <taxon>Marchantiidae</taxon>
        <taxon>Marchantiales</taxon>
        <taxon>Ricciaceae</taxon>
        <taxon>Riccia</taxon>
    </lineage>
</organism>
<evidence type="ECO:0000256" key="5">
    <source>
        <dbReference type="ARBA" id="ARBA00023235"/>
    </source>
</evidence>
<name>A0ABD3I116_9MARC</name>
<dbReference type="Pfam" id="PF00849">
    <property type="entry name" value="PseudoU_synth_2"/>
    <property type="match status" value="1"/>
</dbReference>